<protein>
    <recommendedName>
        <fullName evidence="3">Cytochrome P450</fullName>
    </recommendedName>
</protein>
<dbReference type="GO" id="GO:0005506">
    <property type="term" value="F:iron ion binding"/>
    <property type="evidence" value="ECO:0007669"/>
    <property type="project" value="InterPro"/>
</dbReference>
<reference evidence="1" key="1">
    <citation type="submission" date="2023-01" db="EMBL/GenBank/DDBJ databases">
        <title>Exophiala dermititidis isolated from Cystic Fibrosis Patient.</title>
        <authorList>
            <person name="Kurbessoian T."/>
            <person name="Crocker A."/>
            <person name="Murante D."/>
            <person name="Hogan D.A."/>
            <person name="Stajich J.E."/>
        </authorList>
    </citation>
    <scope>NUCLEOTIDE SEQUENCE</scope>
    <source>
        <strain evidence="1">Ex8</strain>
    </source>
</reference>
<organism evidence="1 2">
    <name type="scientific">Exophiala dermatitidis</name>
    <name type="common">Black yeast-like fungus</name>
    <name type="synonym">Wangiella dermatitidis</name>
    <dbReference type="NCBI Taxonomy" id="5970"/>
    <lineage>
        <taxon>Eukaryota</taxon>
        <taxon>Fungi</taxon>
        <taxon>Dikarya</taxon>
        <taxon>Ascomycota</taxon>
        <taxon>Pezizomycotina</taxon>
        <taxon>Eurotiomycetes</taxon>
        <taxon>Chaetothyriomycetidae</taxon>
        <taxon>Chaetothyriales</taxon>
        <taxon>Herpotrichiellaceae</taxon>
        <taxon>Exophiala</taxon>
    </lineage>
</organism>
<evidence type="ECO:0008006" key="3">
    <source>
        <dbReference type="Google" id="ProtNLM"/>
    </source>
</evidence>
<name>A0AAN6EP19_EXODE</name>
<accession>A0AAN6EP19</accession>
<dbReference type="InterPro" id="IPR001128">
    <property type="entry name" value="Cyt_P450"/>
</dbReference>
<gene>
    <name evidence="1" type="ORF">HRR80_007910</name>
</gene>
<dbReference type="GO" id="GO:0016705">
    <property type="term" value="F:oxidoreductase activity, acting on paired donors, with incorporation or reduction of molecular oxygen"/>
    <property type="evidence" value="ECO:0007669"/>
    <property type="project" value="InterPro"/>
</dbReference>
<dbReference type="PANTHER" id="PTHR24306">
    <property type="match status" value="1"/>
</dbReference>
<dbReference type="GO" id="GO:0020037">
    <property type="term" value="F:heme binding"/>
    <property type="evidence" value="ECO:0007669"/>
    <property type="project" value="InterPro"/>
</dbReference>
<dbReference type="AlphaFoldDB" id="A0AAN6EP19"/>
<comment type="caution">
    <text evidence="1">The sequence shown here is derived from an EMBL/GenBank/DDBJ whole genome shotgun (WGS) entry which is preliminary data.</text>
</comment>
<proteinExistence type="predicted"/>
<dbReference type="CDD" id="cd11040">
    <property type="entry name" value="CYP7_CYP8-like"/>
    <property type="match status" value="1"/>
</dbReference>
<dbReference type="PANTHER" id="PTHR24306:SF7">
    <property type="entry name" value="AHBB"/>
    <property type="match status" value="1"/>
</dbReference>
<dbReference type="SUPFAM" id="SSF48264">
    <property type="entry name" value="Cytochrome P450"/>
    <property type="match status" value="1"/>
</dbReference>
<dbReference type="Proteomes" id="UP001161757">
    <property type="component" value="Unassembled WGS sequence"/>
</dbReference>
<sequence>MDIPKDEERHPWPLPVWWTNVPMSSISASKSTARAILQWTIENCISHPWEALVAIITIICLTTRIVSGLKFRRALTSNSHQTSRPNTNTSGQQSTLLQTVPTLPYWIPWLGHAISFTTGVTSFLGHQTRLLGTHSGIFALKLGGTKHNIVTIPSLAQQILNDLQPDAPTSMKPFIIRALKYVWADRGSLGTIDPPSALWGDIHAVMSSMLREKFLGPALKRAVAAVEERTWNLVSEAQSPVDQSVWEREANVVPISGIDGGSLSPAPQHQTQFGGLVAEANLHTLIRYFVGDIASTILFGRDFMDNNPRIMQDLWEMDSRFNLFMAGMPGWFPGMRSASMARERVIHAVQEHHDALYRYLDGNDPGYRWTDMSDVSSVIVDRALALRKANASPRAYGALDTAVLWAMNVNANQVIFWLLWHVYSESASMNLLADIRAELAPYVKLRKPETRGLINEAPKLEIVDLDALWTKCPLLKGAFFESMRLESQSVSYKEVLRDFVVTESLDDAGRLGRPDGHQESWLLRKGEFVCIPHGVHQTDPKYFADPEKFDPRRFWTKINRSDGTDNGTGKESHSNIRVDYGTMRVFGGGRHICKGKTFAEREVVLFAAAILMQWDMTPVDNNGRWVHPGTKPGIGTLSPLHDVSVRLSRREEW</sequence>
<dbReference type="GO" id="GO:0004497">
    <property type="term" value="F:monooxygenase activity"/>
    <property type="evidence" value="ECO:0007669"/>
    <property type="project" value="InterPro"/>
</dbReference>
<dbReference type="Pfam" id="PF00067">
    <property type="entry name" value="p450"/>
    <property type="match status" value="1"/>
</dbReference>
<dbReference type="InterPro" id="IPR036396">
    <property type="entry name" value="Cyt_P450_sf"/>
</dbReference>
<dbReference type="Gene3D" id="1.10.630.10">
    <property type="entry name" value="Cytochrome P450"/>
    <property type="match status" value="1"/>
</dbReference>
<dbReference type="EMBL" id="JAJGCB010000020">
    <property type="protein sequence ID" value="KAJ8988134.1"/>
    <property type="molecule type" value="Genomic_DNA"/>
</dbReference>
<evidence type="ECO:0000313" key="2">
    <source>
        <dbReference type="Proteomes" id="UP001161757"/>
    </source>
</evidence>
<evidence type="ECO:0000313" key="1">
    <source>
        <dbReference type="EMBL" id="KAJ8988134.1"/>
    </source>
</evidence>